<dbReference type="Proteomes" id="UP000315589">
    <property type="component" value="Unassembled WGS sequence"/>
</dbReference>
<proteinExistence type="predicted"/>
<gene>
    <name evidence="2" type="ORF">CEN91_187</name>
</gene>
<organism evidence="2 3">
    <name type="scientific">Candidatus Berkelbacteria bacterium Licking1014_85</name>
    <dbReference type="NCBI Taxonomy" id="2017148"/>
    <lineage>
        <taxon>Bacteria</taxon>
        <taxon>Candidatus Berkelbacteria</taxon>
    </lineage>
</organism>
<dbReference type="EMBL" id="VMGI01000019">
    <property type="protein sequence ID" value="TSC93605.1"/>
    <property type="molecule type" value="Genomic_DNA"/>
</dbReference>
<dbReference type="CDD" id="cd22231">
    <property type="entry name" value="RHH_NikR_HicB-like"/>
    <property type="match status" value="1"/>
</dbReference>
<accession>A0A554LL50</accession>
<evidence type="ECO:0000313" key="3">
    <source>
        <dbReference type="Proteomes" id="UP000315589"/>
    </source>
</evidence>
<name>A0A554LL50_9BACT</name>
<dbReference type="InterPro" id="IPR013321">
    <property type="entry name" value="Arc_rbn_hlx_hlx"/>
</dbReference>
<evidence type="ECO:0000313" key="2">
    <source>
        <dbReference type="EMBL" id="TSC93605.1"/>
    </source>
</evidence>
<dbReference type="SUPFAM" id="SSF47598">
    <property type="entry name" value="Ribbon-helix-helix"/>
    <property type="match status" value="1"/>
</dbReference>
<dbReference type="InterPro" id="IPR010985">
    <property type="entry name" value="Ribbon_hlx_hlx"/>
</dbReference>
<dbReference type="Pfam" id="PF01402">
    <property type="entry name" value="RHH_1"/>
    <property type="match status" value="1"/>
</dbReference>
<evidence type="ECO:0000259" key="1">
    <source>
        <dbReference type="Pfam" id="PF01402"/>
    </source>
</evidence>
<dbReference type="AlphaFoldDB" id="A0A554LL50"/>
<dbReference type="InterPro" id="IPR002145">
    <property type="entry name" value="CopG"/>
</dbReference>
<dbReference type="GO" id="GO:0006355">
    <property type="term" value="P:regulation of DNA-templated transcription"/>
    <property type="evidence" value="ECO:0007669"/>
    <property type="project" value="InterPro"/>
</dbReference>
<sequence length="79" mass="9310">MNTKIVNISIPGPLLKEVEQVAKEEYRTRSELFREALRDYMMNRKKLADIYSYAENQAQKTKIANANLENIISDYRKNK</sequence>
<feature type="domain" description="Ribbon-helix-helix protein CopG" evidence="1">
    <location>
        <begin position="4"/>
        <end position="40"/>
    </location>
</feature>
<protein>
    <submittedName>
        <fullName evidence="2">CopG family transcriptional regulator</fullName>
    </submittedName>
</protein>
<dbReference type="Gene3D" id="1.10.1220.10">
    <property type="entry name" value="Met repressor-like"/>
    <property type="match status" value="1"/>
</dbReference>
<reference evidence="2 3" key="1">
    <citation type="submission" date="2017-07" db="EMBL/GenBank/DDBJ databases">
        <title>Mechanisms for carbon and nitrogen cycling indicate functional differentiation within the Candidate Phyla Radiation.</title>
        <authorList>
            <person name="Danczak R.E."/>
            <person name="Johnston M.D."/>
            <person name="Kenah C."/>
            <person name="Slattery M."/>
            <person name="Wrighton K.C."/>
            <person name="Wilkins M.J."/>
        </authorList>
    </citation>
    <scope>NUCLEOTIDE SEQUENCE [LARGE SCALE GENOMIC DNA]</scope>
    <source>
        <strain evidence="2">Licking1014_85</strain>
    </source>
</reference>
<comment type="caution">
    <text evidence="2">The sequence shown here is derived from an EMBL/GenBank/DDBJ whole genome shotgun (WGS) entry which is preliminary data.</text>
</comment>